<dbReference type="AlphaFoldDB" id="A0A3D9VHN2"/>
<keyword evidence="3" id="KW-1185">Reference proteome</keyword>
<feature type="compositionally biased region" description="Acidic residues" evidence="1">
    <location>
        <begin position="307"/>
        <end position="325"/>
    </location>
</feature>
<gene>
    <name evidence="2" type="ORF">DFJ64_3166</name>
</gene>
<evidence type="ECO:0000256" key="1">
    <source>
        <dbReference type="SAM" id="MobiDB-lite"/>
    </source>
</evidence>
<evidence type="ECO:0000313" key="2">
    <source>
        <dbReference type="EMBL" id="REF37714.1"/>
    </source>
</evidence>
<comment type="caution">
    <text evidence="2">The sequence shown here is derived from an EMBL/GenBank/DDBJ whole genome shotgun (WGS) entry which is preliminary data.</text>
</comment>
<organism evidence="2 3">
    <name type="scientific">Thermasporomyces composti</name>
    <dbReference type="NCBI Taxonomy" id="696763"/>
    <lineage>
        <taxon>Bacteria</taxon>
        <taxon>Bacillati</taxon>
        <taxon>Actinomycetota</taxon>
        <taxon>Actinomycetes</taxon>
        <taxon>Propionibacteriales</taxon>
        <taxon>Nocardioidaceae</taxon>
        <taxon>Thermasporomyces</taxon>
    </lineage>
</organism>
<sequence>MTSVQGRRIENLPLLDLSHITSAEDLAGIEEIRNVAAVVVPDSLSPALTGVRMRNVGAVVPVPTGARVRVHTGTVLLGGDALADPANEDVVLFVTGSLVITSPVTKVTFREIVVTGTVLAPKGSESALGAGLTRVTGEVNYYRHAEGQEFRQLTGQVRISGESLANTGGSPDDVLLLAGQVIVTSPVESVGYQRIFYTGQLVLPRASEAVLASVLSGSGQVAWYTGQPRFFLGKDVLSRGFFELVEEPIAIAVVGSLRIDDDVPAELLRAKVSEVTLVGELTAPRELLPVLQLLTTERYGALRATGEDEEEQDAEGEGTAGDDAD</sequence>
<proteinExistence type="predicted"/>
<name>A0A3D9VHN2_THECX</name>
<protein>
    <submittedName>
        <fullName evidence="2">Uncharacterized protein</fullName>
    </submittedName>
</protein>
<feature type="region of interest" description="Disordered" evidence="1">
    <location>
        <begin position="302"/>
        <end position="325"/>
    </location>
</feature>
<dbReference type="Proteomes" id="UP000256485">
    <property type="component" value="Unassembled WGS sequence"/>
</dbReference>
<reference evidence="2 3" key="1">
    <citation type="submission" date="2018-08" db="EMBL/GenBank/DDBJ databases">
        <title>Sequencing the genomes of 1000 actinobacteria strains.</title>
        <authorList>
            <person name="Klenk H.-P."/>
        </authorList>
    </citation>
    <scope>NUCLEOTIDE SEQUENCE [LARGE SCALE GENOMIC DNA]</scope>
    <source>
        <strain evidence="2 3">DSM 22891</strain>
    </source>
</reference>
<accession>A0A3D9VHN2</accession>
<dbReference type="RefSeq" id="WP_170152632.1">
    <property type="nucleotide sequence ID" value="NZ_QTUC01000001.1"/>
</dbReference>
<evidence type="ECO:0000313" key="3">
    <source>
        <dbReference type="Proteomes" id="UP000256485"/>
    </source>
</evidence>
<dbReference type="EMBL" id="QTUC01000001">
    <property type="protein sequence ID" value="REF37714.1"/>
    <property type="molecule type" value="Genomic_DNA"/>
</dbReference>